<comment type="caution">
    <text evidence="6">The sequence shown here is derived from an EMBL/GenBank/DDBJ whole genome shotgun (WGS) entry which is preliminary data.</text>
</comment>
<dbReference type="PROSITE" id="PS51462">
    <property type="entry name" value="NUDIX"/>
    <property type="match status" value="1"/>
</dbReference>
<evidence type="ECO:0000256" key="4">
    <source>
        <dbReference type="RuleBase" id="RU003476"/>
    </source>
</evidence>
<dbReference type="GO" id="GO:0016787">
    <property type="term" value="F:hydrolase activity"/>
    <property type="evidence" value="ECO:0007669"/>
    <property type="project" value="UniProtKB-KW"/>
</dbReference>
<dbReference type="SUPFAM" id="SSF55811">
    <property type="entry name" value="Nudix"/>
    <property type="match status" value="1"/>
</dbReference>
<accession>A0A421BA53</accession>
<dbReference type="PRINTS" id="PR00502">
    <property type="entry name" value="NUDIXFAMILY"/>
</dbReference>
<comment type="cofactor">
    <cofactor evidence="1">
        <name>Mg(2+)</name>
        <dbReference type="ChEBI" id="CHEBI:18420"/>
    </cofactor>
</comment>
<evidence type="ECO:0000313" key="6">
    <source>
        <dbReference type="EMBL" id="RLK61165.1"/>
    </source>
</evidence>
<dbReference type="InterPro" id="IPR020084">
    <property type="entry name" value="NUDIX_hydrolase_CS"/>
</dbReference>
<dbReference type="InterPro" id="IPR020476">
    <property type="entry name" value="Nudix_hydrolase"/>
</dbReference>
<sequence>MARIDYFDDPDAPAVNSVVPSVTVVVRNEDGHLLLIHKIDNNLWALPGGGHDPGERITDTAVRETWEETGLAVRVLRLVGTYTDPRHVIAYDDGEVRQQFSLCFEAKWTGGAPREDGTETRAVKWVNPADLDGLQIHPSMRLRIDHALDPDRTSPYLG</sequence>
<dbReference type="EMBL" id="RCDD01000001">
    <property type="protein sequence ID" value="RLK61165.1"/>
    <property type="molecule type" value="Genomic_DNA"/>
</dbReference>
<dbReference type="Gene3D" id="3.90.79.10">
    <property type="entry name" value="Nucleoside Triphosphate Pyrophosphohydrolase"/>
    <property type="match status" value="1"/>
</dbReference>
<dbReference type="PANTHER" id="PTHR43046">
    <property type="entry name" value="GDP-MANNOSE MANNOSYL HYDROLASE"/>
    <property type="match status" value="1"/>
</dbReference>
<dbReference type="PROSITE" id="PS00893">
    <property type="entry name" value="NUDIX_BOX"/>
    <property type="match status" value="1"/>
</dbReference>
<dbReference type="InterPro" id="IPR000086">
    <property type="entry name" value="NUDIX_hydrolase_dom"/>
</dbReference>
<protein>
    <submittedName>
        <fullName evidence="6">ADP-ribose pyrophosphatase YjhB (NUDIX family)</fullName>
    </submittedName>
</protein>
<keyword evidence="3 4" id="KW-0378">Hydrolase</keyword>
<dbReference type="InterPro" id="IPR015797">
    <property type="entry name" value="NUDIX_hydrolase-like_dom_sf"/>
</dbReference>
<proteinExistence type="inferred from homology"/>
<evidence type="ECO:0000256" key="2">
    <source>
        <dbReference type="ARBA" id="ARBA00005582"/>
    </source>
</evidence>
<feature type="domain" description="Nudix hydrolase" evidence="5">
    <location>
        <begin position="17"/>
        <end position="148"/>
    </location>
</feature>
<evidence type="ECO:0000259" key="5">
    <source>
        <dbReference type="PROSITE" id="PS51462"/>
    </source>
</evidence>
<organism evidence="6 7">
    <name type="scientific">Actinokineospora cianjurensis</name>
    <dbReference type="NCBI Taxonomy" id="585224"/>
    <lineage>
        <taxon>Bacteria</taxon>
        <taxon>Bacillati</taxon>
        <taxon>Actinomycetota</taxon>
        <taxon>Actinomycetes</taxon>
        <taxon>Pseudonocardiales</taxon>
        <taxon>Pseudonocardiaceae</taxon>
        <taxon>Actinokineospora</taxon>
    </lineage>
</organism>
<evidence type="ECO:0000313" key="7">
    <source>
        <dbReference type="Proteomes" id="UP000282454"/>
    </source>
</evidence>
<dbReference type="OrthoDB" id="9814308at2"/>
<evidence type="ECO:0000256" key="3">
    <source>
        <dbReference type="ARBA" id="ARBA00022801"/>
    </source>
</evidence>
<gene>
    <name evidence="6" type="ORF">CLV68_1682</name>
</gene>
<comment type="similarity">
    <text evidence="2 4">Belongs to the Nudix hydrolase family.</text>
</comment>
<dbReference type="AlphaFoldDB" id="A0A421BA53"/>
<dbReference type="RefSeq" id="WP_121389868.1">
    <property type="nucleotide sequence ID" value="NZ_RCDD01000001.1"/>
</dbReference>
<name>A0A421BA53_9PSEU</name>
<dbReference type="Proteomes" id="UP000282454">
    <property type="component" value="Unassembled WGS sequence"/>
</dbReference>
<dbReference type="PANTHER" id="PTHR43046:SF16">
    <property type="entry name" value="ADP-RIBOSE PYROPHOSPHATASE YJHB-RELATED"/>
    <property type="match status" value="1"/>
</dbReference>
<dbReference type="CDD" id="cd02883">
    <property type="entry name" value="NUDIX_Hydrolase"/>
    <property type="match status" value="1"/>
</dbReference>
<dbReference type="Pfam" id="PF00293">
    <property type="entry name" value="NUDIX"/>
    <property type="match status" value="1"/>
</dbReference>
<keyword evidence="7" id="KW-1185">Reference proteome</keyword>
<evidence type="ECO:0000256" key="1">
    <source>
        <dbReference type="ARBA" id="ARBA00001946"/>
    </source>
</evidence>
<reference evidence="6 7" key="1">
    <citation type="submission" date="2018-10" db="EMBL/GenBank/DDBJ databases">
        <title>Genomic Encyclopedia of Archaeal and Bacterial Type Strains, Phase II (KMG-II): from individual species to whole genera.</title>
        <authorList>
            <person name="Goeker M."/>
        </authorList>
    </citation>
    <scope>NUCLEOTIDE SEQUENCE [LARGE SCALE GENOMIC DNA]</scope>
    <source>
        <strain evidence="6 7">DSM 45657</strain>
    </source>
</reference>